<dbReference type="PANTHER" id="PTHR13047">
    <property type="entry name" value="PRE-MRNA CLEAVAGE FACTOR IM, 25KD SUBUNIT"/>
    <property type="match status" value="1"/>
</dbReference>
<keyword evidence="3" id="KW-1185">Reference proteome</keyword>
<keyword evidence="1" id="KW-0812">Transmembrane</keyword>
<dbReference type="InterPro" id="IPR016706">
    <property type="entry name" value="Cleav_polyA_spec_factor_su5"/>
</dbReference>
<reference evidence="2 3" key="1">
    <citation type="submission" date="2018-11" db="EMBL/GenBank/DDBJ databases">
        <authorList>
            <consortium name="Pathogen Informatics"/>
        </authorList>
    </citation>
    <scope>NUCLEOTIDE SEQUENCE [LARGE SCALE GENOMIC DNA]</scope>
</reference>
<dbReference type="CDD" id="cd18871">
    <property type="entry name" value="NUDIX_Cfim25_Nudt21"/>
    <property type="match status" value="1"/>
</dbReference>
<evidence type="ECO:0000313" key="3">
    <source>
        <dbReference type="Proteomes" id="UP000270924"/>
    </source>
</evidence>
<keyword evidence="1" id="KW-0472">Membrane</keyword>
<evidence type="ECO:0000313" key="2">
    <source>
        <dbReference type="EMBL" id="VDM11859.1"/>
    </source>
</evidence>
<evidence type="ECO:0008006" key="4">
    <source>
        <dbReference type="Google" id="ProtNLM"/>
    </source>
</evidence>
<gene>
    <name evidence="2" type="ORF">WBA_LOCUS5245</name>
</gene>
<accession>A0A3P7E7H8</accession>
<keyword evidence="1" id="KW-1133">Transmembrane helix</keyword>
<dbReference type="GO" id="GO:0003729">
    <property type="term" value="F:mRNA binding"/>
    <property type="evidence" value="ECO:0007669"/>
    <property type="project" value="InterPro"/>
</dbReference>
<organism evidence="2 3">
    <name type="scientific">Wuchereria bancrofti</name>
    <dbReference type="NCBI Taxonomy" id="6293"/>
    <lineage>
        <taxon>Eukaryota</taxon>
        <taxon>Metazoa</taxon>
        <taxon>Ecdysozoa</taxon>
        <taxon>Nematoda</taxon>
        <taxon>Chromadorea</taxon>
        <taxon>Rhabditida</taxon>
        <taxon>Spirurina</taxon>
        <taxon>Spiruromorpha</taxon>
        <taxon>Filarioidea</taxon>
        <taxon>Onchocercidae</taxon>
        <taxon>Wuchereria</taxon>
    </lineage>
</organism>
<dbReference type="GO" id="GO:0031124">
    <property type="term" value="P:mRNA 3'-end processing"/>
    <property type="evidence" value="ECO:0007669"/>
    <property type="project" value="InterPro"/>
</dbReference>
<dbReference type="OrthoDB" id="277288at2759"/>
<dbReference type="Gene3D" id="3.90.79.10">
    <property type="entry name" value="Nucleoside Triphosphate Pyrophosphohydrolase"/>
    <property type="match status" value="1"/>
</dbReference>
<name>A0A3P7E7H8_WUCBA</name>
<protein>
    <recommendedName>
        <fullName evidence="4">Cleavage and polyadenylation specificity factor subunit 5</fullName>
    </recommendedName>
</protein>
<sequence length="298" mass="33883">MNYRDVVVVAIASFECLIMITVTGSKFSTVSSEKNERRCMSNVIRLYPLTNYSVQNNDYEDPPRIFDYKQSLKLRQQYENNGMIRTVQGVLLGHQNSIIHVLLLKNGIGQMQSSKLPEVTLYNSEDEIDGMKRLMAEVQLSLPFIKALVHGGRCYLLFQVMGFKDTAEAVCQIQHVAAKWWRPNFEASIYPYIPSHITKPKEMIKVFVVELPEQTTFTIAKNNALVAAPVFEIYNNISNYGHIIASLPHVLGRFGKMIMMTFRNVLILDLTTSTIPDAGFDNKPSMSKKYVITRTVSN</sequence>
<evidence type="ECO:0000256" key="1">
    <source>
        <dbReference type="SAM" id="Phobius"/>
    </source>
</evidence>
<dbReference type="GO" id="GO:0005849">
    <property type="term" value="C:mRNA cleavage factor complex"/>
    <property type="evidence" value="ECO:0007669"/>
    <property type="project" value="InterPro"/>
</dbReference>
<dbReference type="AlphaFoldDB" id="A0A3P7E7H8"/>
<dbReference type="Proteomes" id="UP000270924">
    <property type="component" value="Unassembled WGS sequence"/>
</dbReference>
<dbReference type="InParanoid" id="A0A3P7E7H8"/>
<dbReference type="EMBL" id="UYWW01002502">
    <property type="protein sequence ID" value="VDM11859.1"/>
    <property type="molecule type" value="Genomic_DNA"/>
</dbReference>
<proteinExistence type="predicted"/>
<feature type="transmembrane region" description="Helical" evidence="1">
    <location>
        <begin position="6"/>
        <end position="28"/>
    </location>
</feature>
<dbReference type="Pfam" id="PF13869">
    <property type="entry name" value="NUDIX_2"/>
    <property type="match status" value="1"/>
</dbReference>